<organism evidence="9 10">
    <name type="scientific">Salmo trutta</name>
    <name type="common">Brown trout</name>
    <dbReference type="NCBI Taxonomy" id="8032"/>
    <lineage>
        <taxon>Eukaryota</taxon>
        <taxon>Metazoa</taxon>
        <taxon>Chordata</taxon>
        <taxon>Craniata</taxon>
        <taxon>Vertebrata</taxon>
        <taxon>Euteleostomi</taxon>
        <taxon>Actinopterygii</taxon>
        <taxon>Neopterygii</taxon>
        <taxon>Teleostei</taxon>
        <taxon>Protacanthopterygii</taxon>
        <taxon>Salmoniformes</taxon>
        <taxon>Salmonidae</taxon>
        <taxon>Salmoninae</taxon>
        <taxon>Salmo</taxon>
    </lineage>
</organism>
<reference evidence="9" key="2">
    <citation type="submission" date="2025-09" db="UniProtKB">
        <authorList>
            <consortium name="Ensembl"/>
        </authorList>
    </citation>
    <scope>IDENTIFICATION</scope>
</reference>
<gene>
    <name evidence="9" type="primary">LOC115186780</name>
</gene>
<dbReference type="SUPFAM" id="SSF50494">
    <property type="entry name" value="Trypsin-like serine proteases"/>
    <property type="match status" value="1"/>
</dbReference>
<proteinExistence type="inferred from homology"/>
<dbReference type="InterPro" id="IPR001254">
    <property type="entry name" value="Trypsin_dom"/>
</dbReference>
<dbReference type="RefSeq" id="XP_029602140.1">
    <property type="nucleotide sequence ID" value="XM_029746280.1"/>
</dbReference>
<dbReference type="GeneTree" id="ENSGT00940000159903"/>
<evidence type="ECO:0000256" key="6">
    <source>
        <dbReference type="ARBA" id="ARBA00024195"/>
    </source>
</evidence>
<dbReference type="InterPro" id="IPR009003">
    <property type="entry name" value="Peptidase_S1_PA"/>
</dbReference>
<dbReference type="GO" id="GO:0006508">
    <property type="term" value="P:proteolysis"/>
    <property type="evidence" value="ECO:0007669"/>
    <property type="project" value="InterPro"/>
</dbReference>
<dbReference type="PROSITE" id="PS50240">
    <property type="entry name" value="TRYPSIN_DOM"/>
    <property type="match status" value="1"/>
</dbReference>
<dbReference type="AlphaFoldDB" id="A0A674ACV1"/>
<feature type="chain" id="PRO_5025580441" evidence="7">
    <location>
        <begin position="17"/>
        <end position="316"/>
    </location>
</feature>
<keyword evidence="5" id="KW-0325">Glycoprotein</keyword>
<keyword evidence="3 7" id="KW-0732">Signal</keyword>
<evidence type="ECO:0000256" key="1">
    <source>
        <dbReference type="ARBA" id="ARBA00004613"/>
    </source>
</evidence>
<dbReference type="Gene3D" id="2.40.10.10">
    <property type="entry name" value="Trypsin-like serine proteases"/>
    <property type="match status" value="2"/>
</dbReference>
<reference evidence="9" key="1">
    <citation type="submission" date="2025-08" db="UniProtKB">
        <authorList>
            <consortium name="Ensembl"/>
        </authorList>
    </citation>
    <scope>IDENTIFICATION</scope>
</reference>
<comment type="subcellular location">
    <subcellularLocation>
        <location evidence="1">Secreted</location>
    </subcellularLocation>
</comment>
<dbReference type="GO" id="GO:0004252">
    <property type="term" value="F:serine-type endopeptidase activity"/>
    <property type="evidence" value="ECO:0007669"/>
    <property type="project" value="InterPro"/>
</dbReference>
<dbReference type="GO" id="GO:0005576">
    <property type="term" value="C:extracellular region"/>
    <property type="evidence" value="ECO:0007669"/>
    <property type="project" value="UniProtKB-SubCell"/>
</dbReference>
<protein>
    <submittedName>
        <fullName evidence="9">Haptoglobin-like</fullName>
    </submittedName>
</protein>
<dbReference type="GeneID" id="115186780"/>
<feature type="domain" description="Peptidase S1" evidence="8">
    <location>
        <begin position="46"/>
        <end position="294"/>
    </location>
</feature>
<comment type="similarity">
    <text evidence="6">Belongs to the peptidase S1 family. CLIP subfamily.</text>
</comment>
<dbReference type="InterPro" id="IPR043504">
    <property type="entry name" value="Peptidase_S1_PA_chymotrypsin"/>
</dbReference>
<dbReference type="FunFam" id="2.40.10.10:FF:000054">
    <property type="entry name" value="Complement C1r subcomponent"/>
    <property type="match status" value="1"/>
</dbReference>
<dbReference type="OrthoDB" id="6339452at2759"/>
<dbReference type="InterPro" id="IPR001314">
    <property type="entry name" value="Peptidase_S1A"/>
</dbReference>
<evidence type="ECO:0000313" key="10">
    <source>
        <dbReference type="Proteomes" id="UP000472277"/>
    </source>
</evidence>
<accession>A0A674ACV1</accession>
<evidence type="ECO:0000313" key="9">
    <source>
        <dbReference type="Ensembl" id="ENSSTUP00000056762.1"/>
    </source>
</evidence>
<dbReference type="PANTHER" id="PTHR24256">
    <property type="entry name" value="TRYPTASE-RELATED"/>
    <property type="match status" value="1"/>
</dbReference>
<dbReference type="Pfam" id="PF00089">
    <property type="entry name" value="Trypsin"/>
    <property type="match status" value="1"/>
</dbReference>
<dbReference type="Proteomes" id="UP000472277">
    <property type="component" value="Unassembled WGS sequence"/>
</dbReference>
<feature type="signal peptide" evidence="7">
    <location>
        <begin position="1"/>
        <end position="16"/>
    </location>
</feature>
<dbReference type="CDD" id="cd00190">
    <property type="entry name" value="Tryp_SPc"/>
    <property type="match status" value="1"/>
</dbReference>
<dbReference type="Ensembl" id="ENSSTUT00000059457.1">
    <property type="protein sequence ID" value="ENSSTUP00000056762.1"/>
    <property type="gene ID" value="ENSSTUG00000024198.1"/>
</dbReference>
<evidence type="ECO:0000256" key="4">
    <source>
        <dbReference type="ARBA" id="ARBA00023157"/>
    </source>
</evidence>
<dbReference type="SMART" id="SM00020">
    <property type="entry name" value="Tryp_SPc"/>
    <property type="match status" value="1"/>
</dbReference>
<keyword evidence="4" id="KW-1015">Disulfide bond</keyword>
<evidence type="ECO:0000256" key="3">
    <source>
        <dbReference type="ARBA" id="ARBA00022729"/>
    </source>
</evidence>
<dbReference type="PRINTS" id="PR00722">
    <property type="entry name" value="CHYMOTRYPSIN"/>
</dbReference>
<keyword evidence="10" id="KW-1185">Reference proteome</keyword>
<dbReference type="KEGG" id="stru:115186780"/>
<evidence type="ECO:0000259" key="8">
    <source>
        <dbReference type="PROSITE" id="PS50240"/>
    </source>
</evidence>
<evidence type="ECO:0000256" key="2">
    <source>
        <dbReference type="ARBA" id="ARBA00022525"/>
    </source>
</evidence>
<dbReference type="InterPro" id="IPR051487">
    <property type="entry name" value="Ser/Thr_Proteases_Immune/Dev"/>
</dbReference>
<evidence type="ECO:0000256" key="5">
    <source>
        <dbReference type="ARBA" id="ARBA00023180"/>
    </source>
</evidence>
<dbReference type="InParanoid" id="A0A674ACV1"/>
<name>A0A674ACV1_SALTR</name>
<evidence type="ECO:0000256" key="7">
    <source>
        <dbReference type="SAM" id="SignalP"/>
    </source>
</evidence>
<keyword evidence="2" id="KW-0964">Secreted</keyword>
<sequence length="316" mass="34824">MWSSLVVLLAASCVCLEQVKIKIKIKTDTKSIDEMSDNSDLRFRRMVGGTLAPHVPWQAMVYLSKNVMNGGFAGGALISDRWVLTAGRNLFVRKSRQDTQGKEPIIPKVYLGITRYSQAKDSKEVAVEKVVLHPGFQSVSDWDNDLALIQLKEPFTLSEAVMPIPLPERGEDLAEAAQEKGIITGWGWGVHFTPAESLKHLVLPVASHSFCKAEYNRGGSTPTIDDNMFCTGDSKYQENVCFGDAGGALAVQDPKDGRVYAAGILSFDKACAVRKYAVYMKLSAYMPWINSVLRGDSEKSASLRSSVMSEMFSRQL</sequence>